<dbReference type="InterPro" id="IPR006212">
    <property type="entry name" value="Furin_repeat"/>
</dbReference>
<dbReference type="Ensembl" id="ENSSFOT00015079016.1">
    <property type="protein sequence ID" value="ENSSFOP00015070780.1"/>
    <property type="gene ID" value="ENSSFOG00015010666.2"/>
</dbReference>
<accession>A0A8C9W8R6</accession>
<dbReference type="OrthoDB" id="10257656at2759"/>
<dbReference type="SMART" id="SM00261">
    <property type="entry name" value="FU"/>
    <property type="match status" value="2"/>
</dbReference>
<keyword evidence="6" id="KW-0879">Wnt signaling pathway</keyword>
<dbReference type="InterPro" id="IPR000884">
    <property type="entry name" value="TSP1_rpt"/>
</dbReference>
<reference evidence="11" key="2">
    <citation type="submission" date="2025-08" db="UniProtKB">
        <authorList>
            <consortium name="Ensembl"/>
        </authorList>
    </citation>
    <scope>IDENTIFICATION</scope>
</reference>
<name>A0A8C9W8R6_SCLFO</name>
<evidence type="ECO:0000256" key="3">
    <source>
        <dbReference type="ARBA" id="ARBA00022525"/>
    </source>
</evidence>
<dbReference type="AlphaFoldDB" id="A0A8C9W8R6"/>
<evidence type="ECO:0000256" key="8">
    <source>
        <dbReference type="ARBA" id="ARBA00023157"/>
    </source>
</evidence>
<proteinExistence type="inferred from homology"/>
<evidence type="ECO:0000256" key="1">
    <source>
        <dbReference type="ARBA" id="ARBA00004613"/>
    </source>
</evidence>
<keyword evidence="3" id="KW-0964">Secreted</keyword>
<dbReference type="GO" id="GO:0005576">
    <property type="term" value="C:extracellular region"/>
    <property type="evidence" value="ECO:0007669"/>
    <property type="project" value="UniProtKB-SubCell"/>
</dbReference>
<dbReference type="GeneTree" id="ENSGT00940000160937"/>
<dbReference type="InterPro" id="IPR043601">
    <property type="entry name" value="Rspo_Fu-CRD_dom"/>
</dbReference>
<keyword evidence="8" id="KW-1015">Disulfide bond</keyword>
<protein>
    <submittedName>
        <fullName evidence="11">R-spondin 4</fullName>
    </submittedName>
</protein>
<evidence type="ECO:0000313" key="11">
    <source>
        <dbReference type="Ensembl" id="ENSSFOP00015070780.1"/>
    </source>
</evidence>
<organism evidence="11 12">
    <name type="scientific">Scleropages formosus</name>
    <name type="common">Asian bonytongue</name>
    <name type="synonym">Osteoglossum formosum</name>
    <dbReference type="NCBI Taxonomy" id="113540"/>
    <lineage>
        <taxon>Eukaryota</taxon>
        <taxon>Metazoa</taxon>
        <taxon>Chordata</taxon>
        <taxon>Craniata</taxon>
        <taxon>Vertebrata</taxon>
        <taxon>Euteleostomi</taxon>
        <taxon>Actinopterygii</taxon>
        <taxon>Neopterygii</taxon>
        <taxon>Teleostei</taxon>
        <taxon>Osteoglossocephala</taxon>
        <taxon>Osteoglossomorpha</taxon>
        <taxon>Osteoglossiformes</taxon>
        <taxon>Osteoglossidae</taxon>
        <taxon>Scleropages</taxon>
    </lineage>
</organism>
<comment type="similarity">
    <text evidence="2">Belongs to the R-spondin family.</text>
</comment>
<keyword evidence="12" id="KW-1185">Reference proteome</keyword>
<evidence type="ECO:0000256" key="4">
    <source>
        <dbReference type="ARBA" id="ARBA00022606"/>
    </source>
</evidence>
<evidence type="ECO:0000256" key="2">
    <source>
        <dbReference type="ARBA" id="ARBA00007308"/>
    </source>
</evidence>
<evidence type="ECO:0000256" key="6">
    <source>
        <dbReference type="ARBA" id="ARBA00022687"/>
    </source>
</evidence>
<dbReference type="SUPFAM" id="SSF57184">
    <property type="entry name" value="Growth factor receptor domain"/>
    <property type="match status" value="1"/>
</dbReference>
<feature type="domain" description="R-spondin Fu-CRD" evidence="10">
    <location>
        <begin position="16"/>
        <end position="110"/>
    </location>
</feature>
<evidence type="ECO:0000256" key="5">
    <source>
        <dbReference type="ARBA" id="ARBA00022674"/>
    </source>
</evidence>
<dbReference type="Gene3D" id="2.10.220.10">
    <property type="entry name" value="Hormone Receptor, Insulin-like Growth Factor Receptor 1, Chain A, domain 2"/>
    <property type="match status" value="1"/>
</dbReference>
<evidence type="ECO:0000313" key="12">
    <source>
        <dbReference type="Proteomes" id="UP000694397"/>
    </source>
</evidence>
<keyword evidence="7" id="KW-0732">Signal</keyword>
<keyword evidence="4" id="KW-0716">Sensory transduction</keyword>
<dbReference type="PANTHER" id="PTHR46987:SF6">
    <property type="entry name" value="R-SPONDIN-4"/>
    <property type="match status" value="1"/>
</dbReference>
<dbReference type="Proteomes" id="UP000694397">
    <property type="component" value="Chromosome 22"/>
</dbReference>
<keyword evidence="9" id="KW-0325">Glycoprotein</keyword>
<dbReference type="InterPro" id="IPR009030">
    <property type="entry name" value="Growth_fac_rcpt_cys_sf"/>
</dbReference>
<comment type="subcellular location">
    <subcellularLocation>
        <location evidence="1">Secreted</location>
    </subcellularLocation>
</comment>
<dbReference type="InterPro" id="IPR051514">
    <property type="entry name" value="R-spondin"/>
</dbReference>
<dbReference type="PROSITE" id="PS50092">
    <property type="entry name" value="TSP1"/>
    <property type="match status" value="1"/>
</dbReference>
<reference evidence="11 12" key="1">
    <citation type="submission" date="2019-04" db="EMBL/GenBank/DDBJ databases">
        <authorList>
            <consortium name="Wellcome Sanger Institute Data Sharing"/>
        </authorList>
    </citation>
    <scope>NUCLEOTIDE SEQUENCE [LARGE SCALE GENOMIC DNA]</scope>
</reference>
<dbReference type="GO" id="GO:0008201">
    <property type="term" value="F:heparin binding"/>
    <property type="evidence" value="ECO:0007669"/>
    <property type="project" value="UniProtKB-KW"/>
</dbReference>
<evidence type="ECO:0000259" key="10">
    <source>
        <dbReference type="Pfam" id="PF15913"/>
    </source>
</evidence>
<gene>
    <name evidence="11" type="primary">RSPO4</name>
</gene>
<dbReference type="Pfam" id="PF15913">
    <property type="entry name" value="Furin-like_2"/>
    <property type="match status" value="1"/>
</dbReference>
<keyword evidence="5" id="KW-0358">Heparin-binding</keyword>
<dbReference type="GO" id="GO:0016055">
    <property type="term" value="P:Wnt signaling pathway"/>
    <property type="evidence" value="ECO:0007669"/>
    <property type="project" value="UniProtKB-KW"/>
</dbReference>
<evidence type="ECO:0000256" key="9">
    <source>
        <dbReference type="ARBA" id="ARBA00023180"/>
    </source>
</evidence>
<evidence type="ECO:0000256" key="7">
    <source>
        <dbReference type="ARBA" id="ARBA00022729"/>
    </source>
</evidence>
<sequence length="252" mass="28100">RCFSPTQPNKDVSEDCRSCLECSRDNGCLSCPGKLFLFLRREGMWHHGSCLHSCPAGYYGVRGQDMNRCMKCKAANCERCFSKDFCTKCKRSFQLFKGKCLRSCPDGTFPHLTDCIEGCHPGPWGEWTSCEHKGLTCGFRWGRQSRTRASSSHCPAISEDRKCRMKKRCPSSIKRDQSHLSSALKRQPCSETCPPVAKGTKSFFRSLSIATKTAHAVSPFFVFGKGDGNGLLLREMTLCSSLCGVIIVNVHV</sequence>
<reference evidence="11" key="3">
    <citation type="submission" date="2025-09" db="UniProtKB">
        <authorList>
            <consortium name="Ensembl"/>
        </authorList>
    </citation>
    <scope>IDENTIFICATION</scope>
</reference>
<dbReference type="PANTHER" id="PTHR46987">
    <property type="entry name" value="NEUROHYPOPHYSIAL HORMONES, N-TERMINAL DOMAIN CONTAINING PROTEIN"/>
    <property type="match status" value="1"/>
</dbReference>